<reference evidence="1 2" key="1">
    <citation type="submission" date="2018-06" db="EMBL/GenBank/DDBJ databases">
        <authorList>
            <consortium name="Pathogen Informatics"/>
            <person name="Doyle S."/>
        </authorList>
    </citation>
    <scope>NUCLEOTIDE SEQUENCE [LARGE SCALE GENOMIC DNA]</scope>
    <source>
        <strain evidence="1 2">NCTC10476</strain>
    </source>
</reference>
<sequence>MIVQPVTGRSVRDPVKGTFLPETGAEVPDNSFWRRRLNDGDVVCVPEPKVKPAPEATQVEKNHNDPSF</sequence>
<protein>
    <submittedName>
        <fullName evidence="1">Putative bacteriophage protein</fullName>
    </submittedName>
</protein>
<proteinExistence type="predicted"/>
<dbReference type="AlphaFoldDB" id="A0A380QV64"/>
<dbReference type="EMBL" id="UHJG01000001">
    <property type="protein sequence ID" value="SUQ01914.1"/>
    <property type="molecule type" value="Genomic_DNA"/>
</dbReference>
<evidence type="ECO:0000313" key="2">
    <source>
        <dbReference type="Proteomes" id="UP000255169"/>
    </source>
</evidence>
<name>A0A380QV64_YERRU</name>
<evidence type="ECO:0000313" key="1">
    <source>
        <dbReference type="EMBL" id="SUQ01914.1"/>
    </source>
</evidence>
<dbReference type="InterPro" id="IPR024400">
    <property type="entry name" value="DUF2635"/>
</dbReference>
<accession>A0A380QV64</accession>
<gene>
    <name evidence="1" type="ORF">NCTC10476_03299</name>
</gene>
<dbReference type="RefSeq" id="WP_115369945.1">
    <property type="nucleotide sequence ID" value="NZ_UHJG01000001.1"/>
</dbReference>
<keyword evidence="2" id="KW-1185">Reference proteome</keyword>
<dbReference type="Pfam" id="PF10948">
    <property type="entry name" value="DUF2635"/>
    <property type="match status" value="1"/>
</dbReference>
<dbReference type="Proteomes" id="UP000255169">
    <property type="component" value="Unassembled WGS sequence"/>
</dbReference>
<organism evidence="1 2">
    <name type="scientific">Yersinia ruckeri</name>
    <dbReference type="NCBI Taxonomy" id="29486"/>
    <lineage>
        <taxon>Bacteria</taxon>
        <taxon>Pseudomonadati</taxon>
        <taxon>Pseudomonadota</taxon>
        <taxon>Gammaproteobacteria</taxon>
        <taxon>Enterobacterales</taxon>
        <taxon>Yersiniaceae</taxon>
        <taxon>Yersinia</taxon>
    </lineage>
</organism>